<organism evidence="7 8">
    <name type="scientific">Tenebrionibacter intestinalis</name>
    <dbReference type="NCBI Taxonomy" id="2799638"/>
    <lineage>
        <taxon>Bacteria</taxon>
        <taxon>Pseudomonadati</taxon>
        <taxon>Pseudomonadota</taxon>
        <taxon>Gammaproteobacteria</taxon>
        <taxon>Enterobacterales</taxon>
        <taxon>Enterobacteriaceae</taxon>
        <taxon>Tenebrionibacter/Tenebrionicola group</taxon>
        <taxon>Tenebrionibacter</taxon>
    </lineage>
</organism>
<reference evidence="7" key="1">
    <citation type="submission" date="2021-01" db="EMBL/GenBank/DDBJ databases">
        <title>Intestinitalea alba gen. nov., sp. nov., a novel genus of the family Enterobacteriaceae, isolated from the gut of the plastic-eating mealworm Tenebrio molitor L.</title>
        <authorList>
            <person name="Yang Y."/>
        </authorList>
    </citation>
    <scope>NUCLEOTIDE SEQUENCE</scope>
    <source>
        <strain evidence="7">BIT-L3</strain>
    </source>
</reference>
<gene>
    <name evidence="7" type="ORF">JJB97_06670</name>
</gene>
<dbReference type="InterPro" id="IPR006665">
    <property type="entry name" value="OmpA-like"/>
</dbReference>
<dbReference type="Pfam" id="PF00691">
    <property type="entry name" value="OmpA"/>
    <property type="match status" value="1"/>
</dbReference>
<dbReference type="Proteomes" id="UP000659047">
    <property type="component" value="Unassembled WGS sequence"/>
</dbReference>
<keyword evidence="8" id="KW-1185">Reference proteome</keyword>
<dbReference type="GO" id="GO:0009279">
    <property type="term" value="C:cell outer membrane"/>
    <property type="evidence" value="ECO:0007669"/>
    <property type="project" value="UniProtKB-SubCell"/>
</dbReference>
<sequence>MQQDKPVKKSVDPVIDQKIIKPNRPKWLLWLLLLVAALLIFLWAYPRDRSETSAINNADQAATQPVASDVNTGNPIDALNAWFNGDRSRDSQWLILDSLSFNSGSATPSVNNADQLQKIADILNQYPDSRALIRGFADATGPQELNNKLSAERAGAVKSWLVQHNVKDTRLSIDGQGDAKPVASNATEQGREMNRRVAIKMLSNNAGG</sequence>
<keyword evidence="3" id="KW-0998">Cell outer membrane</keyword>
<evidence type="ECO:0000256" key="3">
    <source>
        <dbReference type="ARBA" id="ARBA00023237"/>
    </source>
</evidence>
<dbReference type="SUPFAM" id="SSF103088">
    <property type="entry name" value="OmpA-like"/>
    <property type="match status" value="1"/>
</dbReference>
<evidence type="ECO:0000256" key="2">
    <source>
        <dbReference type="ARBA" id="ARBA00023136"/>
    </source>
</evidence>
<comment type="caution">
    <text evidence="7">The sequence shown here is derived from an EMBL/GenBank/DDBJ whole genome shotgun (WGS) entry which is preliminary data.</text>
</comment>
<evidence type="ECO:0000259" key="6">
    <source>
        <dbReference type="PROSITE" id="PS51123"/>
    </source>
</evidence>
<keyword evidence="2 4" id="KW-0472">Membrane</keyword>
<dbReference type="PANTHER" id="PTHR30329">
    <property type="entry name" value="STATOR ELEMENT OF FLAGELLAR MOTOR COMPLEX"/>
    <property type="match status" value="1"/>
</dbReference>
<evidence type="ECO:0000256" key="5">
    <source>
        <dbReference type="SAM" id="Phobius"/>
    </source>
</evidence>
<evidence type="ECO:0000313" key="8">
    <source>
        <dbReference type="Proteomes" id="UP000659047"/>
    </source>
</evidence>
<keyword evidence="5" id="KW-0812">Transmembrane</keyword>
<evidence type="ECO:0000313" key="7">
    <source>
        <dbReference type="EMBL" id="MBK4715017.1"/>
    </source>
</evidence>
<feature type="transmembrane region" description="Helical" evidence="5">
    <location>
        <begin position="27"/>
        <end position="45"/>
    </location>
</feature>
<proteinExistence type="predicted"/>
<protein>
    <submittedName>
        <fullName evidence="7">OmpA family protein</fullName>
    </submittedName>
</protein>
<dbReference type="InterPro" id="IPR006690">
    <property type="entry name" value="OMPA-like_CS"/>
</dbReference>
<dbReference type="InterPro" id="IPR006664">
    <property type="entry name" value="OMP_bac"/>
</dbReference>
<accession>A0A8K0V6D2</accession>
<evidence type="ECO:0000256" key="4">
    <source>
        <dbReference type="PROSITE-ProRule" id="PRU00473"/>
    </source>
</evidence>
<dbReference type="PRINTS" id="PR01021">
    <property type="entry name" value="OMPADOMAIN"/>
</dbReference>
<name>A0A8K0V6D2_9ENTR</name>
<comment type="subcellular location">
    <subcellularLocation>
        <location evidence="1">Cell outer membrane</location>
    </subcellularLocation>
</comment>
<dbReference type="CDD" id="cd07185">
    <property type="entry name" value="OmpA_C-like"/>
    <property type="match status" value="1"/>
</dbReference>
<dbReference type="PROSITE" id="PS51123">
    <property type="entry name" value="OMPA_2"/>
    <property type="match status" value="1"/>
</dbReference>
<dbReference type="Gene3D" id="3.30.1330.60">
    <property type="entry name" value="OmpA-like domain"/>
    <property type="match status" value="1"/>
</dbReference>
<dbReference type="PROSITE" id="PS01068">
    <property type="entry name" value="OMPA_1"/>
    <property type="match status" value="1"/>
</dbReference>
<evidence type="ECO:0000256" key="1">
    <source>
        <dbReference type="ARBA" id="ARBA00004442"/>
    </source>
</evidence>
<feature type="domain" description="OmpA-like" evidence="6">
    <location>
        <begin position="88"/>
        <end position="205"/>
    </location>
</feature>
<dbReference type="InterPro" id="IPR050330">
    <property type="entry name" value="Bact_OuterMem_StrucFunc"/>
</dbReference>
<dbReference type="RefSeq" id="WP_238713251.1">
    <property type="nucleotide sequence ID" value="NZ_JAEPBH010000013.1"/>
</dbReference>
<dbReference type="AlphaFoldDB" id="A0A8K0V6D2"/>
<keyword evidence="5" id="KW-1133">Transmembrane helix</keyword>
<dbReference type="EMBL" id="JAEPBH010000013">
    <property type="protein sequence ID" value="MBK4715017.1"/>
    <property type="molecule type" value="Genomic_DNA"/>
</dbReference>
<dbReference type="InterPro" id="IPR036737">
    <property type="entry name" value="OmpA-like_sf"/>
</dbReference>
<dbReference type="PANTHER" id="PTHR30329:SF21">
    <property type="entry name" value="LIPOPROTEIN YIAD-RELATED"/>
    <property type="match status" value="1"/>
</dbReference>